<accession>A0AAE3E5N7</accession>
<dbReference type="EMBL" id="JAJEQN010000020">
    <property type="protein sequence ID" value="MCC2221781.1"/>
    <property type="molecule type" value="Genomic_DNA"/>
</dbReference>
<feature type="transmembrane region" description="Helical" evidence="1">
    <location>
        <begin position="297"/>
        <end position="315"/>
    </location>
</feature>
<dbReference type="InterPro" id="IPR043128">
    <property type="entry name" value="Rev_trsase/Diguanyl_cyclase"/>
</dbReference>
<dbReference type="Gene3D" id="3.30.70.270">
    <property type="match status" value="1"/>
</dbReference>
<dbReference type="InterPro" id="IPR050469">
    <property type="entry name" value="Diguanylate_Cyclase"/>
</dbReference>
<dbReference type="SUPFAM" id="SSF55073">
    <property type="entry name" value="Nucleotide cyclase"/>
    <property type="match status" value="1"/>
</dbReference>
<dbReference type="Proteomes" id="UP001198200">
    <property type="component" value="Unassembled WGS sequence"/>
</dbReference>
<dbReference type="GO" id="GO:0043709">
    <property type="term" value="P:cell adhesion involved in single-species biofilm formation"/>
    <property type="evidence" value="ECO:0007669"/>
    <property type="project" value="TreeGrafter"/>
</dbReference>
<dbReference type="InterPro" id="IPR029787">
    <property type="entry name" value="Nucleotide_cyclase"/>
</dbReference>
<dbReference type="GO" id="GO:0005886">
    <property type="term" value="C:plasma membrane"/>
    <property type="evidence" value="ECO:0007669"/>
    <property type="project" value="TreeGrafter"/>
</dbReference>
<protein>
    <submittedName>
        <fullName evidence="3">Diguanylate cyclase</fullName>
        <ecNumber evidence="3">2.7.7.65</ecNumber>
    </submittedName>
</protein>
<reference evidence="3 4" key="1">
    <citation type="submission" date="2021-10" db="EMBL/GenBank/DDBJ databases">
        <title>Anaerobic single-cell dispensing facilitates the cultivation of human gut bacteria.</title>
        <authorList>
            <person name="Afrizal A."/>
        </authorList>
    </citation>
    <scope>NUCLEOTIDE SEQUENCE [LARGE SCALE GENOMIC DNA]</scope>
    <source>
        <strain evidence="3 4">CLA-AA-H224</strain>
    </source>
</reference>
<dbReference type="RefSeq" id="WP_308731831.1">
    <property type="nucleotide sequence ID" value="NZ_JAJEQN010000020.1"/>
</dbReference>
<evidence type="ECO:0000259" key="2">
    <source>
        <dbReference type="PROSITE" id="PS50887"/>
    </source>
</evidence>
<dbReference type="Gene3D" id="3.30.450.20">
    <property type="entry name" value="PAS domain"/>
    <property type="match status" value="1"/>
</dbReference>
<evidence type="ECO:0000313" key="4">
    <source>
        <dbReference type="Proteomes" id="UP001198200"/>
    </source>
</evidence>
<keyword evidence="4" id="KW-1185">Reference proteome</keyword>
<dbReference type="EC" id="2.7.7.65" evidence="3"/>
<dbReference type="NCBIfam" id="TIGR00254">
    <property type="entry name" value="GGDEF"/>
    <property type="match status" value="1"/>
</dbReference>
<gene>
    <name evidence="3" type="ORF">LKD48_09065</name>
</gene>
<keyword evidence="3" id="KW-0808">Transferase</keyword>
<dbReference type="PROSITE" id="PS50887">
    <property type="entry name" value="GGDEF"/>
    <property type="match status" value="1"/>
</dbReference>
<keyword evidence="1" id="KW-0812">Transmembrane</keyword>
<dbReference type="SMART" id="SM00267">
    <property type="entry name" value="GGDEF"/>
    <property type="match status" value="1"/>
</dbReference>
<evidence type="ECO:0000256" key="1">
    <source>
        <dbReference type="SAM" id="Phobius"/>
    </source>
</evidence>
<keyword evidence="1" id="KW-0472">Membrane</keyword>
<dbReference type="PANTHER" id="PTHR45138:SF6">
    <property type="entry name" value="DIGUANYLATE CYCLASE DGCN"/>
    <property type="match status" value="1"/>
</dbReference>
<proteinExistence type="predicted"/>
<organism evidence="3 4">
    <name type="scientific">Anthropogastromicrobium aceti</name>
    <dbReference type="NCBI Taxonomy" id="2981768"/>
    <lineage>
        <taxon>Bacteria</taxon>
        <taxon>Bacillati</taxon>
        <taxon>Bacillota</taxon>
        <taxon>Clostridia</taxon>
        <taxon>Lachnospirales</taxon>
        <taxon>Lachnospiraceae</taxon>
        <taxon>Anthropogastromicrobium</taxon>
    </lineage>
</organism>
<keyword evidence="1" id="KW-1133">Transmembrane helix</keyword>
<evidence type="ECO:0000313" key="3">
    <source>
        <dbReference type="EMBL" id="MCC2221781.1"/>
    </source>
</evidence>
<dbReference type="Pfam" id="PF00990">
    <property type="entry name" value="GGDEF"/>
    <property type="match status" value="1"/>
</dbReference>
<name>A0AAE3E5N7_9FIRM</name>
<keyword evidence="3" id="KW-0548">Nucleotidyltransferase</keyword>
<dbReference type="InterPro" id="IPR000160">
    <property type="entry name" value="GGDEF_dom"/>
</dbReference>
<dbReference type="GO" id="GO:0052621">
    <property type="term" value="F:diguanylate cyclase activity"/>
    <property type="evidence" value="ECO:0007669"/>
    <property type="project" value="UniProtKB-EC"/>
</dbReference>
<feature type="domain" description="GGDEF" evidence="2">
    <location>
        <begin position="496"/>
        <end position="624"/>
    </location>
</feature>
<dbReference type="PANTHER" id="PTHR45138">
    <property type="entry name" value="REGULATORY COMPONENTS OF SENSORY TRANSDUCTION SYSTEM"/>
    <property type="match status" value="1"/>
</dbReference>
<dbReference type="GO" id="GO:1902201">
    <property type="term" value="P:negative regulation of bacterial-type flagellum-dependent cell motility"/>
    <property type="evidence" value="ECO:0007669"/>
    <property type="project" value="TreeGrafter"/>
</dbReference>
<dbReference type="AlphaFoldDB" id="A0AAE3E5N7"/>
<comment type="caution">
    <text evidence="3">The sequence shown here is derived from an EMBL/GenBank/DDBJ whole genome shotgun (WGS) entry which is preliminary data.</text>
</comment>
<dbReference type="CDD" id="cd01949">
    <property type="entry name" value="GGDEF"/>
    <property type="match status" value="1"/>
</dbReference>
<sequence length="624" mass="72342">MMRKKWKYFLISAALLAIIFVSIERYDNYIGQKFYQESTQGLLATYEQLDKTFMMFAQRNWNALEDWCNYLNYRAEEQDKKEQNAEDGWGNFVNERKNWQYSDFYVFNEDCEFWTIDGRRGTAEHVKDAFKALYEKKGPIVSSYVASDGETKIVFAVPSDPIELNNVTYTAFAVSYDNSVVEKLIGGGVYNNKSDCYIVDSDGTVLMSLEPETQITDDFDNIFDFIQDKTQSYNEDYLERMKKTVPTKGKGSVSFKYQKSEYYLVYQPVGVDDWSIVGIVEKSVVDSGMRMVQGTTIVLLCMMATCIVIGVVILMKQRAKAQLQKEADERIKAEKKKEFSDQLFWGISQIVDCFAICDLKNNRYEYEDKRGEYLYPKKGSYDQFINGISDQYTILTDGENAKFTNMLSAEHVRQLIKGQKDSYCLEYCARDKSRFFIMSVIPVEWEGDTLTKIMIVSQDMGQQHELENLANTDALTGLFNKRYFEKMMEIRDENKKPYALFYMDLDLFKPVNDTYGHEMGDKVLKEVAKRLLKCIRSNDYAFRIGGDEFMLILNGNLDAQICEKRIERIKKLIGEPYEFDGYTIKIGISCGSAVYPDDADCAADIQKLADKRMYEDKKINHAQR</sequence>